<accession>A0AAJ1QDJ3</accession>
<dbReference type="InterPro" id="IPR025230">
    <property type="entry name" value="DUF4172"/>
</dbReference>
<dbReference type="SUPFAM" id="SSF140931">
    <property type="entry name" value="Fic-like"/>
    <property type="match status" value="1"/>
</dbReference>
<dbReference type="Proteomes" id="UP001170959">
    <property type="component" value="Unassembled WGS sequence"/>
</dbReference>
<evidence type="ECO:0000259" key="3">
    <source>
        <dbReference type="PROSITE" id="PS51459"/>
    </source>
</evidence>
<dbReference type="GO" id="GO:0005524">
    <property type="term" value="F:ATP binding"/>
    <property type="evidence" value="ECO:0007669"/>
    <property type="project" value="UniProtKB-KW"/>
</dbReference>
<dbReference type="RefSeq" id="WP_286492184.1">
    <property type="nucleotide sequence ID" value="NZ_JACAGJ010000002.1"/>
</dbReference>
<gene>
    <name evidence="4" type="ORF">HX001_05970</name>
</gene>
<dbReference type="Pfam" id="PF13776">
    <property type="entry name" value="DUF4172"/>
    <property type="match status" value="1"/>
</dbReference>
<dbReference type="EMBL" id="JACAGJ010000002">
    <property type="protein sequence ID" value="MDM1072040.1"/>
    <property type="molecule type" value="Genomic_DNA"/>
</dbReference>
<evidence type="ECO:0000313" key="5">
    <source>
        <dbReference type="Proteomes" id="UP001170959"/>
    </source>
</evidence>
<dbReference type="InterPro" id="IPR003812">
    <property type="entry name" value="Fido"/>
</dbReference>
<dbReference type="PANTHER" id="PTHR13504:SF33">
    <property type="entry name" value="FIC FAMILY PROTEIN"/>
    <property type="match status" value="1"/>
</dbReference>
<feature type="active site" evidence="1">
    <location>
        <position position="207"/>
    </location>
</feature>
<dbReference type="Pfam" id="PF02661">
    <property type="entry name" value="Fic"/>
    <property type="match status" value="1"/>
</dbReference>
<proteinExistence type="predicted"/>
<comment type="caution">
    <text evidence="4">The sequence shown here is derived from an EMBL/GenBank/DDBJ whole genome shotgun (WGS) entry which is preliminary data.</text>
</comment>
<keyword evidence="2" id="KW-0067">ATP-binding</keyword>
<reference evidence="4" key="1">
    <citation type="submission" date="2020-06" db="EMBL/GenBank/DDBJ databases">
        <authorList>
            <person name="Dong N."/>
        </authorList>
    </citation>
    <scope>NUCLEOTIDE SEQUENCE</scope>
    <source>
        <strain evidence="4">R655-4</strain>
    </source>
</reference>
<dbReference type="AlphaFoldDB" id="A0AAJ1QDJ3"/>
<evidence type="ECO:0000256" key="2">
    <source>
        <dbReference type="PIRSR" id="PIRSR640198-2"/>
    </source>
</evidence>
<protein>
    <submittedName>
        <fullName evidence="4">Fic family protein</fullName>
    </submittedName>
</protein>
<dbReference type="InterPro" id="IPR040198">
    <property type="entry name" value="Fido_containing"/>
</dbReference>
<dbReference type="PANTHER" id="PTHR13504">
    <property type="entry name" value="FIDO DOMAIN-CONTAINING PROTEIN DDB_G0283145"/>
    <property type="match status" value="1"/>
</dbReference>
<evidence type="ECO:0000256" key="1">
    <source>
        <dbReference type="PIRSR" id="PIRSR640198-1"/>
    </source>
</evidence>
<organism evidence="4 5">
    <name type="scientific">Empedobacter brevis</name>
    <dbReference type="NCBI Taxonomy" id="247"/>
    <lineage>
        <taxon>Bacteria</taxon>
        <taxon>Pseudomonadati</taxon>
        <taxon>Bacteroidota</taxon>
        <taxon>Flavobacteriia</taxon>
        <taxon>Flavobacteriales</taxon>
        <taxon>Weeksellaceae</taxon>
        <taxon>Empedobacter</taxon>
    </lineage>
</organism>
<keyword evidence="2" id="KW-0547">Nucleotide-binding</keyword>
<reference evidence="4" key="2">
    <citation type="journal article" date="2022" name="Sci. Total Environ.">
        <title>Prevalence, transmission, and molecular epidemiology of tet(X)-positive bacteria among humans, animals, and environmental niches in China: An epidemiological, and genomic-based study.</title>
        <authorList>
            <person name="Dong N."/>
            <person name="Zeng Y."/>
            <person name="Cai C."/>
            <person name="Sun C."/>
            <person name="Lu J."/>
            <person name="Liu C."/>
            <person name="Zhou H."/>
            <person name="Sun Q."/>
            <person name="Shu L."/>
            <person name="Wang H."/>
            <person name="Wang Y."/>
            <person name="Wang S."/>
            <person name="Wu C."/>
            <person name="Chan E.W."/>
            <person name="Chen G."/>
            <person name="Shen Z."/>
            <person name="Chen S."/>
            <person name="Zhang R."/>
        </authorList>
    </citation>
    <scope>NUCLEOTIDE SEQUENCE</scope>
    <source>
        <strain evidence="4">R655-4</strain>
    </source>
</reference>
<dbReference type="Gene3D" id="1.10.3290.10">
    <property type="entry name" value="Fido-like domain"/>
    <property type="match status" value="1"/>
</dbReference>
<sequence length="367" mass="42535">MAYYIHQYKDWTAFKWDNDELIQILGEVRNHQGKLVGKLEILGFDLKEEANLMTLTEDVIKTSEIEGEILDKDQVRSSIARRLGIDIQGLIPSDRNVDGVVEMMIDATKNAYEPLTEDRLFGWHNLLFPTGRSGMYKIQVGNWRKDTEGAMQVVSGAFGREKVHYEAPSSERVPYEMQQFLEWFNQENDLDSVLKSAVAHLWFVTIHPFDDGNGRIARTIADLQLTRSDGSNQRFYSMSSQIRKNRNSYYEMLEDTQKGDQDITKWMKWYCENLLVAIEDADIILQKVLIKHNFWQSNKDVSLNERQIKILNMLLDYFEGNLNSKKWALINKVSTDTALRDITDLINKNILQKTNSGGRSTSYELVK</sequence>
<dbReference type="PROSITE" id="PS51459">
    <property type="entry name" value="FIDO"/>
    <property type="match status" value="1"/>
</dbReference>
<name>A0AAJ1QDJ3_9FLAO</name>
<dbReference type="InterPro" id="IPR036597">
    <property type="entry name" value="Fido-like_dom_sf"/>
</dbReference>
<evidence type="ECO:0000313" key="4">
    <source>
        <dbReference type="EMBL" id="MDM1072040.1"/>
    </source>
</evidence>
<feature type="binding site" evidence="2">
    <location>
        <begin position="249"/>
        <end position="250"/>
    </location>
    <ligand>
        <name>ATP</name>
        <dbReference type="ChEBI" id="CHEBI:30616"/>
    </ligand>
</feature>
<feature type="domain" description="Fido" evidence="3">
    <location>
        <begin position="115"/>
        <end position="272"/>
    </location>
</feature>
<feature type="binding site" evidence="2">
    <location>
        <begin position="211"/>
        <end position="218"/>
    </location>
    <ligand>
        <name>ATP</name>
        <dbReference type="ChEBI" id="CHEBI:30616"/>
    </ligand>
</feature>